<dbReference type="EMBL" id="CAJNOT010007831">
    <property type="protein sequence ID" value="CAF1511895.1"/>
    <property type="molecule type" value="Genomic_DNA"/>
</dbReference>
<feature type="region of interest" description="Disordered" evidence="1">
    <location>
        <begin position="105"/>
        <end position="126"/>
    </location>
</feature>
<organism evidence="2 3">
    <name type="scientific">Rotaria sordida</name>
    <dbReference type="NCBI Taxonomy" id="392033"/>
    <lineage>
        <taxon>Eukaryota</taxon>
        <taxon>Metazoa</taxon>
        <taxon>Spiralia</taxon>
        <taxon>Gnathifera</taxon>
        <taxon>Rotifera</taxon>
        <taxon>Eurotatoria</taxon>
        <taxon>Bdelloidea</taxon>
        <taxon>Philodinida</taxon>
        <taxon>Philodinidae</taxon>
        <taxon>Rotaria</taxon>
    </lineage>
</organism>
<name>A0A815U6Z8_9BILA</name>
<gene>
    <name evidence="2" type="ORF">ZHD862_LOCUS37960</name>
</gene>
<protein>
    <submittedName>
        <fullName evidence="2">Uncharacterized protein</fullName>
    </submittedName>
</protein>
<dbReference type="Proteomes" id="UP000663864">
    <property type="component" value="Unassembled WGS sequence"/>
</dbReference>
<evidence type="ECO:0000313" key="3">
    <source>
        <dbReference type="Proteomes" id="UP000663864"/>
    </source>
</evidence>
<evidence type="ECO:0000256" key="1">
    <source>
        <dbReference type="SAM" id="MobiDB-lite"/>
    </source>
</evidence>
<reference evidence="2" key="1">
    <citation type="submission" date="2021-02" db="EMBL/GenBank/DDBJ databases">
        <authorList>
            <person name="Nowell W R."/>
        </authorList>
    </citation>
    <scope>NUCLEOTIDE SEQUENCE</scope>
</reference>
<evidence type="ECO:0000313" key="2">
    <source>
        <dbReference type="EMBL" id="CAF1511895.1"/>
    </source>
</evidence>
<sequence length="126" mass="14948">MIYDEQQFFLLREKLLAQPTHKQAEVTKRVSKVEIINHQVNDPKFNNTLFVHCKHEARLEDIKRHIHEIHDSIFKDTNFRDIRLVVGNRNNPDIDYELSRKRPSSFILKDQPKKKKAKKSETATTA</sequence>
<dbReference type="AlphaFoldDB" id="A0A815U6Z8"/>
<comment type="caution">
    <text evidence="2">The sequence shown here is derived from an EMBL/GenBank/DDBJ whole genome shotgun (WGS) entry which is preliminary data.</text>
</comment>
<accession>A0A815U6Z8</accession>
<proteinExistence type="predicted"/>